<evidence type="ECO:0000313" key="4">
    <source>
        <dbReference type="Proteomes" id="UP000431901"/>
    </source>
</evidence>
<sequence length="324" mass="34723">MTTIGTWNLENLFRPGGDFGPSDEAAYKAKIKDLAATITASGVDALAVEEVGDPDALADVADRLDGDWHHVTSAGFEPAHPIRVGFLSRLPLEVVADRSAFPDELAPIQAGDDGTAAHKTGRGVLAVRITERDGREITAVAAHLKSKLLSFPAGPDGRPRFQPRDEGERARVAAYALYRRAAEAVTVRALADELLAGQGKTRQVMVMGDLNDGVEAATTQILLGPPGSELGTPGADHPDQGDRHRLWNLAPRIPEAERFSRVFHGRGELIDHILVSHALLGRATDVHTCRPPNAPKLPSVTDDPAARRNEPASDHAMVFTRLAD</sequence>
<keyword evidence="3" id="KW-0540">Nuclease</keyword>
<dbReference type="AlphaFoldDB" id="A0A6I4WAJ7"/>
<dbReference type="EMBL" id="WUTW01000009">
    <property type="protein sequence ID" value="MXQ67899.1"/>
    <property type="molecule type" value="Genomic_DNA"/>
</dbReference>
<gene>
    <name evidence="3" type="ORF">GQ466_28175</name>
</gene>
<protein>
    <submittedName>
        <fullName evidence="3">Endonuclease</fullName>
    </submittedName>
</protein>
<evidence type="ECO:0000256" key="1">
    <source>
        <dbReference type="SAM" id="MobiDB-lite"/>
    </source>
</evidence>
<dbReference type="Gene3D" id="3.60.10.10">
    <property type="entry name" value="Endonuclease/exonuclease/phosphatase"/>
    <property type="match status" value="1"/>
</dbReference>
<name>A0A6I4WAJ7_9ACTN</name>
<comment type="caution">
    <text evidence="3">The sequence shown here is derived from an EMBL/GenBank/DDBJ whole genome shotgun (WGS) entry which is preliminary data.</text>
</comment>
<dbReference type="PANTHER" id="PTHR42834:SF1">
    <property type="entry name" value="ENDONUCLEASE_EXONUCLEASE_PHOSPHATASE FAMILY PROTEIN (AFU_ORTHOLOGUE AFUA_3G09210)"/>
    <property type="match status" value="1"/>
</dbReference>
<feature type="domain" description="Endonuclease/exonuclease/phosphatase" evidence="2">
    <location>
        <begin position="5"/>
        <end position="315"/>
    </location>
</feature>
<dbReference type="InterPro" id="IPR036691">
    <property type="entry name" value="Endo/exonu/phosph_ase_sf"/>
</dbReference>
<keyword evidence="4" id="KW-1185">Reference proteome</keyword>
<dbReference type="InterPro" id="IPR005135">
    <property type="entry name" value="Endo/exonuclease/phosphatase"/>
</dbReference>
<evidence type="ECO:0000313" key="3">
    <source>
        <dbReference type="EMBL" id="MXQ67899.1"/>
    </source>
</evidence>
<dbReference type="Pfam" id="PF03372">
    <property type="entry name" value="Exo_endo_phos"/>
    <property type="match status" value="1"/>
</dbReference>
<dbReference type="Proteomes" id="UP000431901">
    <property type="component" value="Unassembled WGS sequence"/>
</dbReference>
<evidence type="ECO:0000259" key="2">
    <source>
        <dbReference type="Pfam" id="PF03372"/>
    </source>
</evidence>
<keyword evidence="3" id="KW-0378">Hydrolase</keyword>
<proteinExistence type="predicted"/>
<organism evidence="3 4">
    <name type="scientific">Actinomadura rayongensis</name>
    <dbReference type="NCBI Taxonomy" id="1429076"/>
    <lineage>
        <taxon>Bacteria</taxon>
        <taxon>Bacillati</taxon>
        <taxon>Actinomycetota</taxon>
        <taxon>Actinomycetes</taxon>
        <taxon>Streptosporangiales</taxon>
        <taxon>Thermomonosporaceae</taxon>
        <taxon>Actinomadura</taxon>
    </lineage>
</organism>
<feature type="region of interest" description="Disordered" evidence="1">
    <location>
        <begin position="290"/>
        <end position="315"/>
    </location>
</feature>
<dbReference type="PANTHER" id="PTHR42834">
    <property type="entry name" value="ENDONUCLEASE/EXONUCLEASE/PHOSPHATASE FAMILY PROTEIN (AFU_ORTHOLOGUE AFUA_3G09210)"/>
    <property type="match status" value="1"/>
</dbReference>
<accession>A0A6I4WAJ7</accession>
<feature type="compositionally biased region" description="Basic and acidic residues" evidence="1">
    <location>
        <begin position="304"/>
        <end position="313"/>
    </location>
</feature>
<dbReference type="RefSeq" id="WP_161106087.1">
    <property type="nucleotide sequence ID" value="NZ_JBHLYI010000015.1"/>
</dbReference>
<keyword evidence="3" id="KW-0255">Endonuclease</keyword>
<dbReference type="SUPFAM" id="SSF56219">
    <property type="entry name" value="DNase I-like"/>
    <property type="match status" value="1"/>
</dbReference>
<dbReference type="OrthoDB" id="7297112at2"/>
<reference evidence="3 4" key="1">
    <citation type="submission" date="2019-12" db="EMBL/GenBank/DDBJ databases">
        <title>Nocardia macrotermitis sp. nov. and Nocardia aurantia sp. nov., isolated from the gut of the fungus growing-termite Macrotermes natalensis.</title>
        <authorList>
            <person name="Christine B."/>
            <person name="Rene B."/>
        </authorList>
    </citation>
    <scope>NUCLEOTIDE SEQUENCE [LARGE SCALE GENOMIC DNA]</scope>
    <source>
        <strain evidence="3 4">DSM 102126</strain>
    </source>
</reference>
<dbReference type="GO" id="GO:0004519">
    <property type="term" value="F:endonuclease activity"/>
    <property type="evidence" value="ECO:0007669"/>
    <property type="project" value="UniProtKB-KW"/>
</dbReference>